<sequence>AQTIEAFAKLRGMIDNLPKGVKRKRGGVVDVALPYYRGDIAVGGEEEEEEEE</sequence>
<comment type="caution">
    <text evidence="1">The sequence shown here is derived from an EMBL/GenBank/DDBJ whole genome shotgun (WGS) entry which is preliminary data.</text>
</comment>
<feature type="non-terminal residue" evidence="1">
    <location>
        <position position="1"/>
    </location>
</feature>
<dbReference type="AlphaFoldDB" id="X1H197"/>
<organism evidence="1">
    <name type="scientific">marine sediment metagenome</name>
    <dbReference type="NCBI Taxonomy" id="412755"/>
    <lineage>
        <taxon>unclassified sequences</taxon>
        <taxon>metagenomes</taxon>
        <taxon>ecological metagenomes</taxon>
    </lineage>
</organism>
<gene>
    <name evidence="1" type="ORF">S03H2_48249</name>
</gene>
<protein>
    <submittedName>
        <fullName evidence="1">Uncharacterized protein</fullName>
    </submittedName>
</protein>
<name>X1H197_9ZZZZ</name>
<evidence type="ECO:0000313" key="1">
    <source>
        <dbReference type="EMBL" id="GAH63202.1"/>
    </source>
</evidence>
<accession>X1H197</accession>
<dbReference type="EMBL" id="BARU01030404">
    <property type="protein sequence ID" value="GAH63202.1"/>
    <property type="molecule type" value="Genomic_DNA"/>
</dbReference>
<proteinExistence type="predicted"/>
<reference evidence="1" key="1">
    <citation type="journal article" date="2014" name="Front. Microbiol.">
        <title>High frequency of phylogenetically diverse reductive dehalogenase-homologous genes in deep subseafloor sedimentary metagenomes.</title>
        <authorList>
            <person name="Kawai M."/>
            <person name="Futagami T."/>
            <person name="Toyoda A."/>
            <person name="Takaki Y."/>
            <person name="Nishi S."/>
            <person name="Hori S."/>
            <person name="Arai W."/>
            <person name="Tsubouchi T."/>
            <person name="Morono Y."/>
            <person name="Uchiyama I."/>
            <person name="Ito T."/>
            <person name="Fujiyama A."/>
            <person name="Inagaki F."/>
            <person name="Takami H."/>
        </authorList>
    </citation>
    <scope>NUCLEOTIDE SEQUENCE</scope>
    <source>
        <strain evidence="1">Expedition CK06-06</strain>
    </source>
</reference>